<protein>
    <recommendedName>
        <fullName evidence="3">3'-5' exonuclease domain-containing protein</fullName>
    </recommendedName>
</protein>
<proteinExistence type="predicted"/>
<name>A0A2N9G3L4_FAGSY</name>
<gene>
    <name evidence="4" type="ORF">FSB_LOCUS21653</name>
</gene>
<dbReference type="InterPro" id="IPR012337">
    <property type="entry name" value="RNaseH-like_sf"/>
</dbReference>
<dbReference type="GO" id="GO:0003676">
    <property type="term" value="F:nucleic acid binding"/>
    <property type="evidence" value="ECO:0007669"/>
    <property type="project" value="InterPro"/>
</dbReference>
<evidence type="ECO:0000256" key="2">
    <source>
        <dbReference type="ARBA" id="ARBA00022801"/>
    </source>
</evidence>
<dbReference type="Gene3D" id="3.30.420.10">
    <property type="entry name" value="Ribonuclease H-like superfamily/Ribonuclease H"/>
    <property type="match status" value="1"/>
</dbReference>
<sequence length="225" mass="25307">MFSTTNISPLSFLLDIGTFGIEIHDEKVKVSVADNSAVVVAKINELKCSLKRLEIHRHLVGIDFKSNQRGKVLLLCVENHCLIIQLCRLDCVPKTLKRFLADETICFVGTGMSNIVQVLQYDDIHCGAGIDVGYLAARIWKEPNIEGYGLVELAGEVGMNIKEPIGECPDWNDSVFSDEQMKYAVHNAYTSYVIGNELLHRKRYLRGPDSDFYLRWGGSPKNRSE</sequence>
<keyword evidence="2" id="KW-0378">Hydrolase</keyword>
<feature type="domain" description="3'-5' exonuclease" evidence="3">
    <location>
        <begin position="66"/>
        <end position="196"/>
    </location>
</feature>
<evidence type="ECO:0000259" key="3">
    <source>
        <dbReference type="Pfam" id="PF01612"/>
    </source>
</evidence>
<dbReference type="GO" id="GO:0005634">
    <property type="term" value="C:nucleus"/>
    <property type="evidence" value="ECO:0007669"/>
    <property type="project" value="TreeGrafter"/>
</dbReference>
<dbReference type="Pfam" id="PF01612">
    <property type="entry name" value="DNA_pol_A_exo1"/>
    <property type="match status" value="1"/>
</dbReference>
<dbReference type="InterPro" id="IPR036397">
    <property type="entry name" value="RNaseH_sf"/>
</dbReference>
<accession>A0A2N9G3L4</accession>
<keyword evidence="1" id="KW-0540">Nuclease</keyword>
<dbReference type="InterPro" id="IPR002562">
    <property type="entry name" value="3'-5'_exonuclease_dom"/>
</dbReference>
<dbReference type="GO" id="GO:0005737">
    <property type="term" value="C:cytoplasm"/>
    <property type="evidence" value="ECO:0007669"/>
    <property type="project" value="TreeGrafter"/>
</dbReference>
<evidence type="ECO:0000313" key="4">
    <source>
        <dbReference type="EMBL" id="SPC93771.1"/>
    </source>
</evidence>
<dbReference type="SUPFAM" id="SSF53098">
    <property type="entry name" value="Ribonuclease H-like"/>
    <property type="match status" value="1"/>
</dbReference>
<dbReference type="EMBL" id="OIVN01001424">
    <property type="protein sequence ID" value="SPC93771.1"/>
    <property type="molecule type" value="Genomic_DNA"/>
</dbReference>
<dbReference type="PANTHER" id="PTHR13620:SF121">
    <property type="entry name" value="EMB|CAB82946.1-RELATED"/>
    <property type="match status" value="1"/>
</dbReference>
<dbReference type="AlphaFoldDB" id="A0A2N9G3L4"/>
<dbReference type="GO" id="GO:0008408">
    <property type="term" value="F:3'-5' exonuclease activity"/>
    <property type="evidence" value="ECO:0007669"/>
    <property type="project" value="InterPro"/>
</dbReference>
<dbReference type="InterPro" id="IPR051132">
    <property type="entry name" value="3-5_Exonuclease_domain"/>
</dbReference>
<evidence type="ECO:0000256" key="1">
    <source>
        <dbReference type="ARBA" id="ARBA00022722"/>
    </source>
</evidence>
<reference evidence="4" key="1">
    <citation type="submission" date="2018-02" db="EMBL/GenBank/DDBJ databases">
        <authorList>
            <person name="Cohen D.B."/>
            <person name="Kent A.D."/>
        </authorList>
    </citation>
    <scope>NUCLEOTIDE SEQUENCE</scope>
</reference>
<dbReference type="PANTHER" id="PTHR13620">
    <property type="entry name" value="3-5 EXONUCLEASE"/>
    <property type="match status" value="1"/>
</dbReference>
<dbReference type="GO" id="GO:0006139">
    <property type="term" value="P:nucleobase-containing compound metabolic process"/>
    <property type="evidence" value="ECO:0007669"/>
    <property type="project" value="InterPro"/>
</dbReference>
<organism evidence="4">
    <name type="scientific">Fagus sylvatica</name>
    <name type="common">Beechnut</name>
    <dbReference type="NCBI Taxonomy" id="28930"/>
    <lineage>
        <taxon>Eukaryota</taxon>
        <taxon>Viridiplantae</taxon>
        <taxon>Streptophyta</taxon>
        <taxon>Embryophyta</taxon>
        <taxon>Tracheophyta</taxon>
        <taxon>Spermatophyta</taxon>
        <taxon>Magnoliopsida</taxon>
        <taxon>eudicotyledons</taxon>
        <taxon>Gunneridae</taxon>
        <taxon>Pentapetalae</taxon>
        <taxon>rosids</taxon>
        <taxon>fabids</taxon>
        <taxon>Fagales</taxon>
        <taxon>Fagaceae</taxon>
        <taxon>Fagus</taxon>
    </lineage>
</organism>